<dbReference type="FunFam" id="1.10.287.1480:FF:000001">
    <property type="entry name" value="30S ribosomal protein S14"/>
    <property type="match status" value="1"/>
</dbReference>
<organism evidence="5 6">
    <name type="scientific">Owenia fusiformis</name>
    <name type="common">Polychaete worm</name>
    <dbReference type="NCBI Taxonomy" id="6347"/>
    <lineage>
        <taxon>Eukaryota</taxon>
        <taxon>Metazoa</taxon>
        <taxon>Spiralia</taxon>
        <taxon>Lophotrochozoa</taxon>
        <taxon>Annelida</taxon>
        <taxon>Polychaeta</taxon>
        <taxon>Sedentaria</taxon>
        <taxon>Canalipalpata</taxon>
        <taxon>Sabellida</taxon>
        <taxon>Oweniida</taxon>
        <taxon>Oweniidae</taxon>
        <taxon>Owenia</taxon>
    </lineage>
</organism>
<sequence>QIETMSLVQKICGSASNLLFNPSRQVFKSAFGENVLNKLTSCEQQQVRTRWPDWKMIRDNKRRKLVVEYYPRRVRLNCIRKNTILPTELKEIADKEMKDLPKRSANTMLTNRCAVTSRARGRVKRWNVSRLVFRHLADYNYLSGVIRAKW</sequence>
<dbReference type="InterPro" id="IPR001209">
    <property type="entry name" value="Ribosomal_uS14"/>
</dbReference>
<keyword evidence="3" id="KW-0687">Ribonucleoprotein</keyword>
<dbReference type="Proteomes" id="UP000749559">
    <property type="component" value="Unassembled WGS sequence"/>
</dbReference>
<evidence type="ECO:0000256" key="2">
    <source>
        <dbReference type="ARBA" id="ARBA00022980"/>
    </source>
</evidence>
<dbReference type="EMBL" id="CAIIXF020000001">
    <property type="protein sequence ID" value="CAH1773399.1"/>
    <property type="molecule type" value="Genomic_DNA"/>
</dbReference>
<accession>A0A8S4MX45</accession>
<reference evidence="5" key="1">
    <citation type="submission" date="2022-03" db="EMBL/GenBank/DDBJ databases">
        <authorList>
            <person name="Martin C."/>
        </authorList>
    </citation>
    <scope>NUCLEOTIDE SEQUENCE</scope>
</reference>
<dbReference type="GO" id="GO:0005763">
    <property type="term" value="C:mitochondrial small ribosomal subunit"/>
    <property type="evidence" value="ECO:0007669"/>
    <property type="project" value="TreeGrafter"/>
</dbReference>
<evidence type="ECO:0000256" key="3">
    <source>
        <dbReference type="ARBA" id="ARBA00023274"/>
    </source>
</evidence>
<evidence type="ECO:0000313" key="6">
    <source>
        <dbReference type="Proteomes" id="UP000749559"/>
    </source>
</evidence>
<evidence type="ECO:0000313" key="5">
    <source>
        <dbReference type="EMBL" id="CAH1773399.1"/>
    </source>
</evidence>
<feature type="non-terminal residue" evidence="5">
    <location>
        <position position="1"/>
    </location>
</feature>
<keyword evidence="2" id="KW-0689">Ribosomal protein</keyword>
<dbReference type="AlphaFoldDB" id="A0A8S4MX45"/>
<comment type="similarity">
    <text evidence="1">Belongs to the universal ribosomal protein uS14 family.</text>
</comment>
<dbReference type="OrthoDB" id="413436at2759"/>
<dbReference type="Pfam" id="PF00253">
    <property type="entry name" value="Ribosomal_S14"/>
    <property type="match status" value="1"/>
</dbReference>
<dbReference type="SUPFAM" id="SSF57716">
    <property type="entry name" value="Glucocorticoid receptor-like (DNA-binding domain)"/>
    <property type="match status" value="1"/>
</dbReference>
<keyword evidence="6" id="KW-1185">Reference proteome</keyword>
<protein>
    <recommendedName>
        <fullName evidence="4">28S ribosomal protein S14, mitochondrial</fullName>
    </recommendedName>
</protein>
<dbReference type="Gene3D" id="1.10.287.1480">
    <property type="match status" value="1"/>
</dbReference>
<dbReference type="GO" id="GO:0006412">
    <property type="term" value="P:translation"/>
    <property type="evidence" value="ECO:0007669"/>
    <property type="project" value="InterPro"/>
</dbReference>
<evidence type="ECO:0000256" key="4">
    <source>
        <dbReference type="ARBA" id="ARBA00083755"/>
    </source>
</evidence>
<dbReference type="PANTHER" id="PTHR19836:SF19">
    <property type="entry name" value="SMALL RIBOSOMAL SUBUNIT PROTEIN US14M"/>
    <property type="match status" value="1"/>
</dbReference>
<comment type="caution">
    <text evidence="5">The sequence shown here is derived from an EMBL/GenBank/DDBJ whole genome shotgun (WGS) entry which is preliminary data.</text>
</comment>
<dbReference type="PANTHER" id="PTHR19836">
    <property type="entry name" value="30S RIBOSOMAL PROTEIN S14"/>
    <property type="match status" value="1"/>
</dbReference>
<name>A0A8S4MX45_OWEFU</name>
<dbReference type="GO" id="GO:0003735">
    <property type="term" value="F:structural constituent of ribosome"/>
    <property type="evidence" value="ECO:0007669"/>
    <property type="project" value="InterPro"/>
</dbReference>
<evidence type="ECO:0000256" key="1">
    <source>
        <dbReference type="ARBA" id="ARBA00009083"/>
    </source>
</evidence>
<proteinExistence type="inferred from homology"/>
<gene>
    <name evidence="5" type="ORF">OFUS_LOCUS1002</name>
</gene>